<evidence type="ECO:0000259" key="8">
    <source>
        <dbReference type="PROSITE" id="PS51212"/>
    </source>
</evidence>
<keyword evidence="3 7" id="KW-0732">Signal</keyword>
<keyword evidence="10" id="KW-1185">Reference proteome</keyword>
<feature type="domain" description="WSC" evidence="8">
    <location>
        <begin position="134"/>
        <end position="212"/>
    </location>
</feature>
<dbReference type="PROSITE" id="PS51212">
    <property type="entry name" value="WSC"/>
    <property type="match status" value="2"/>
</dbReference>
<keyword evidence="6" id="KW-0325">Glycoprotein</keyword>
<keyword evidence="2" id="KW-0812">Transmembrane</keyword>
<evidence type="ECO:0000256" key="5">
    <source>
        <dbReference type="ARBA" id="ARBA00023136"/>
    </source>
</evidence>
<evidence type="ECO:0000256" key="2">
    <source>
        <dbReference type="ARBA" id="ARBA00022692"/>
    </source>
</evidence>
<accession>A0A8H7D1W9</accession>
<dbReference type="Proteomes" id="UP000623467">
    <property type="component" value="Unassembled WGS sequence"/>
</dbReference>
<dbReference type="OrthoDB" id="5985073at2759"/>
<dbReference type="PANTHER" id="PTHR24269:SF16">
    <property type="entry name" value="PROTEIN SLG1"/>
    <property type="match status" value="1"/>
</dbReference>
<dbReference type="InterPro" id="IPR051836">
    <property type="entry name" value="Kremen_rcpt"/>
</dbReference>
<evidence type="ECO:0000313" key="10">
    <source>
        <dbReference type="Proteomes" id="UP000623467"/>
    </source>
</evidence>
<gene>
    <name evidence="9" type="ORF">MSAN_01488600</name>
</gene>
<reference evidence="9" key="1">
    <citation type="submission" date="2020-05" db="EMBL/GenBank/DDBJ databases">
        <title>Mycena genomes resolve the evolution of fungal bioluminescence.</title>
        <authorList>
            <person name="Tsai I.J."/>
        </authorList>
    </citation>
    <scope>NUCLEOTIDE SEQUENCE</scope>
    <source>
        <strain evidence="9">160909Yilan</strain>
    </source>
</reference>
<evidence type="ECO:0000256" key="7">
    <source>
        <dbReference type="SAM" id="SignalP"/>
    </source>
</evidence>
<protein>
    <recommendedName>
        <fullName evidence="8">WSC domain-containing protein</fullName>
    </recommendedName>
</protein>
<proteinExistence type="predicted"/>
<keyword evidence="4" id="KW-1133">Transmembrane helix</keyword>
<dbReference type="PANTHER" id="PTHR24269">
    <property type="entry name" value="KREMEN PROTEIN"/>
    <property type="match status" value="1"/>
</dbReference>
<organism evidence="9 10">
    <name type="scientific">Mycena sanguinolenta</name>
    <dbReference type="NCBI Taxonomy" id="230812"/>
    <lineage>
        <taxon>Eukaryota</taxon>
        <taxon>Fungi</taxon>
        <taxon>Dikarya</taxon>
        <taxon>Basidiomycota</taxon>
        <taxon>Agaricomycotina</taxon>
        <taxon>Agaricomycetes</taxon>
        <taxon>Agaricomycetidae</taxon>
        <taxon>Agaricales</taxon>
        <taxon>Marasmiineae</taxon>
        <taxon>Mycenaceae</taxon>
        <taxon>Mycena</taxon>
    </lineage>
</organism>
<dbReference type="InterPro" id="IPR002889">
    <property type="entry name" value="WSC_carb-bd"/>
</dbReference>
<sequence>MALSILCVALGLALPLVGASTLQARADASWTVQGCYTDTSSSRTLSESSTTSANMTVASCFAFCSAGGFSLAGVEFGSECYCDYAIQSTGALASAANCNEACSGNSTETCGAGNFIEIYWNGTPPPTTPQQVGTWEYVGCFSDSVSSRQLPHQQTISGGVTVESCTAACKASGFSFAGLEFGQECCACATACVGNTTEFCGGSGKLTVYENPTGQICLESTISTNFNLAAVSVAGGAAASIALHVNIIETVPLISWSILTTASGVFTSEILTNSGLLPKSTSEPQFLTSSLAVAVGTSPLFITTQFPPTAVGPYCTMANPGIPGVTGQVLALNGRSDLWALCPNITASNRMDIVYSPIATNPHYNLASCESVYIVLTD</sequence>
<evidence type="ECO:0000256" key="3">
    <source>
        <dbReference type="ARBA" id="ARBA00022729"/>
    </source>
</evidence>
<feature type="signal peptide" evidence="7">
    <location>
        <begin position="1"/>
        <end position="19"/>
    </location>
</feature>
<evidence type="ECO:0000256" key="1">
    <source>
        <dbReference type="ARBA" id="ARBA00004167"/>
    </source>
</evidence>
<dbReference type="GO" id="GO:0005886">
    <property type="term" value="C:plasma membrane"/>
    <property type="evidence" value="ECO:0007669"/>
    <property type="project" value="TreeGrafter"/>
</dbReference>
<evidence type="ECO:0000256" key="4">
    <source>
        <dbReference type="ARBA" id="ARBA00022989"/>
    </source>
</evidence>
<feature type="chain" id="PRO_5034068289" description="WSC domain-containing protein" evidence="7">
    <location>
        <begin position="20"/>
        <end position="378"/>
    </location>
</feature>
<evidence type="ECO:0000256" key="6">
    <source>
        <dbReference type="ARBA" id="ARBA00023180"/>
    </source>
</evidence>
<dbReference type="Pfam" id="PF01822">
    <property type="entry name" value="WSC"/>
    <property type="match status" value="2"/>
</dbReference>
<feature type="domain" description="WSC" evidence="8">
    <location>
        <begin position="29"/>
        <end position="122"/>
    </location>
</feature>
<dbReference type="AlphaFoldDB" id="A0A8H7D1W9"/>
<comment type="caution">
    <text evidence="9">The sequence shown here is derived from an EMBL/GenBank/DDBJ whole genome shotgun (WGS) entry which is preliminary data.</text>
</comment>
<comment type="subcellular location">
    <subcellularLocation>
        <location evidence="1">Membrane</location>
        <topology evidence="1">Single-pass membrane protein</topology>
    </subcellularLocation>
</comment>
<evidence type="ECO:0000313" key="9">
    <source>
        <dbReference type="EMBL" id="KAF7355708.1"/>
    </source>
</evidence>
<dbReference type="EMBL" id="JACAZH010000011">
    <property type="protein sequence ID" value="KAF7355708.1"/>
    <property type="molecule type" value="Genomic_DNA"/>
</dbReference>
<name>A0A8H7D1W9_9AGAR</name>
<keyword evidence="5" id="KW-0472">Membrane</keyword>
<dbReference type="SMART" id="SM00321">
    <property type="entry name" value="WSC"/>
    <property type="match status" value="2"/>
</dbReference>